<evidence type="ECO:0000313" key="2">
    <source>
        <dbReference type="Proteomes" id="UP000054166"/>
    </source>
</evidence>
<dbReference type="InParanoid" id="A0A0C3AHU5"/>
<keyword evidence="2" id="KW-1185">Reference proteome</keyword>
<accession>A0A0C3AHU5</accession>
<protein>
    <submittedName>
        <fullName evidence="1">Uncharacterized protein</fullName>
    </submittedName>
</protein>
<reference evidence="2" key="2">
    <citation type="submission" date="2015-01" db="EMBL/GenBank/DDBJ databases">
        <title>Evolutionary Origins and Diversification of the Mycorrhizal Mutualists.</title>
        <authorList>
            <consortium name="DOE Joint Genome Institute"/>
            <consortium name="Mycorrhizal Genomics Consortium"/>
            <person name="Kohler A."/>
            <person name="Kuo A."/>
            <person name="Nagy L.G."/>
            <person name="Floudas D."/>
            <person name="Copeland A."/>
            <person name="Barry K.W."/>
            <person name="Cichocki N."/>
            <person name="Veneault-Fourrey C."/>
            <person name="LaButti K."/>
            <person name="Lindquist E.A."/>
            <person name="Lipzen A."/>
            <person name="Lundell T."/>
            <person name="Morin E."/>
            <person name="Murat C."/>
            <person name="Riley R."/>
            <person name="Ohm R."/>
            <person name="Sun H."/>
            <person name="Tunlid A."/>
            <person name="Henrissat B."/>
            <person name="Grigoriev I.V."/>
            <person name="Hibbett D.S."/>
            <person name="Martin F."/>
        </authorList>
    </citation>
    <scope>NUCLEOTIDE SEQUENCE [LARGE SCALE GENOMIC DNA]</scope>
    <source>
        <strain evidence="2">F 1598</strain>
    </source>
</reference>
<dbReference type="HOGENOM" id="CLU_2264752_0_0_1"/>
<dbReference type="Proteomes" id="UP000054166">
    <property type="component" value="Unassembled WGS sequence"/>
</dbReference>
<organism evidence="1 2">
    <name type="scientific">Piloderma croceum (strain F 1598)</name>
    <dbReference type="NCBI Taxonomy" id="765440"/>
    <lineage>
        <taxon>Eukaryota</taxon>
        <taxon>Fungi</taxon>
        <taxon>Dikarya</taxon>
        <taxon>Basidiomycota</taxon>
        <taxon>Agaricomycotina</taxon>
        <taxon>Agaricomycetes</taxon>
        <taxon>Agaricomycetidae</taxon>
        <taxon>Atheliales</taxon>
        <taxon>Atheliaceae</taxon>
        <taxon>Piloderma</taxon>
    </lineage>
</organism>
<dbReference type="AlphaFoldDB" id="A0A0C3AHU5"/>
<sequence length="103" mass="11882">MSLHSPPDLAHCLLSSSGAGAAATKAAKMKKMTRVAVKMRIVDYVRDYRNEVDENLSFMANWLSLDRVGKERVERKRVQPRVLRALRCERFILRVLLYHLLIT</sequence>
<evidence type="ECO:0000313" key="1">
    <source>
        <dbReference type="EMBL" id="KIM73393.1"/>
    </source>
</evidence>
<proteinExistence type="predicted"/>
<gene>
    <name evidence="1" type="ORF">PILCRDRAFT_728685</name>
</gene>
<name>A0A0C3AHU5_PILCF</name>
<reference evidence="1 2" key="1">
    <citation type="submission" date="2014-04" db="EMBL/GenBank/DDBJ databases">
        <authorList>
            <consortium name="DOE Joint Genome Institute"/>
            <person name="Kuo A."/>
            <person name="Tarkka M."/>
            <person name="Buscot F."/>
            <person name="Kohler A."/>
            <person name="Nagy L.G."/>
            <person name="Floudas D."/>
            <person name="Copeland A."/>
            <person name="Barry K.W."/>
            <person name="Cichocki N."/>
            <person name="Veneault-Fourrey C."/>
            <person name="LaButti K."/>
            <person name="Lindquist E.A."/>
            <person name="Lipzen A."/>
            <person name="Lundell T."/>
            <person name="Morin E."/>
            <person name="Murat C."/>
            <person name="Sun H."/>
            <person name="Tunlid A."/>
            <person name="Henrissat B."/>
            <person name="Grigoriev I.V."/>
            <person name="Hibbett D.S."/>
            <person name="Martin F."/>
            <person name="Nordberg H.P."/>
            <person name="Cantor M.N."/>
            <person name="Hua S.X."/>
        </authorList>
    </citation>
    <scope>NUCLEOTIDE SEQUENCE [LARGE SCALE GENOMIC DNA]</scope>
    <source>
        <strain evidence="1 2">F 1598</strain>
    </source>
</reference>
<dbReference type="EMBL" id="KN833083">
    <property type="protein sequence ID" value="KIM73393.1"/>
    <property type="molecule type" value="Genomic_DNA"/>
</dbReference>